<comment type="caution">
    <text evidence="1">The sequence shown here is derived from an EMBL/GenBank/DDBJ whole genome shotgun (WGS) entry which is preliminary data.</text>
</comment>
<organism evidence="1 2">
    <name type="scientific">Helianthus annuus</name>
    <name type="common">Common sunflower</name>
    <dbReference type="NCBI Taxonomy" id="4232"/>
    <lineage>
        <taxon>Eukaryota</taxon>
        <taxon>Viridiplantae</taxon>
        <taxon>Streptophyta</taxon>
        <taxon>Embryophyta</taxon>
        <taxon>Tracheophyta</taxon>
        <taxon>Spermatophyta</taxon>
        <taxon>Magnoliopsida</taxon>
        <taxon>eudicotyledons</taxon>
        <taxon>Gunneridae</taxon>
        <taxon>Pentapetalae</taxon>
        <taxon>asterids</taxon>
        <taxon>campanulids</taxon>
        <taxon>Asterales</taxon>
        <taxon>Asteraceae</taxon>
        <taxon>Asteroideae</taxon>
        <taxon>Heliantheae alliance</taxon>
        <taxon>Heliantheae</taxon>
        <taxon>Helianthus</taxon>
    </lineage>
</organism>
<name>A0A9K3MY52_HELAN</name>
<dbReference type="Gramene" id="mRNA:HanXRQr2_Chr11g0467981">
    <property type="protein sequence ID" value="mRNA:HanXRQr2_Chr11g0467981"/>
    <property type="gene ID" value="HanXRQr2_Chr11g0467981"/>
</dbReference>
<dbReference type="Proteomes" id="UP000215914">
    <property type="component" value="Unassembled WGS sequence"/>
</dbReference>
<proteinExistence type="predicted"/>
<dbReference type="AlphaFoldDB" id="A0A9K3MY52"/>
<protein>
    <submittedName>
        <fullName evidence="1">Uncharacterized protein</fullName>
    </submittedName>
</protein>
<accession>A0A9K3MY52</accession>
<gene>
    <name evidence="1" type="ORF">HanXRQr2_Chr11g0467981</name>
</gene>
<sequence>MKHCKGAFTDEDWKKFLSFWGTLIESPSIPIYDYHLRNMRKRLVECKRSSKSLQIRVR</sequence>
<reference evidence="1" key="2">
    <citation type="submission" date="2020-06" db="EMBL/GenBank/DDBJ databases">
        <title>Helianthus annuus Genome sequencing and assembly Release 2.</title>
        <authorList>
            <person name="Gouzy J."/>
            <person name="Langlade N."/>
            <person name="Munos S."/>
        </authorList>
    </citation>
    <scope>NUCLEOTIDE SEQUENCE</scope>
    <source>
        <tissue evidence="1">Leaves</tissue>
    </source>
</reference>
<dbReference type="EMBL" id="MNCJ02000326">
    <property type="protein sequence ID" value="KAF5780082.1"/>
    <property type="molecule type" value="Genomic_DNA"/>
</dbReference>
<evidence type="ECO:0000313" key="1">
    <source>
        <dbReference type="EMBL" id="KAF5780082.1"/>
    </source>
</evidence>
<evidence type="ECO:0000313" key="2">
    <source>
        <dbReference type="Proteomes" id="UP000215914"/>
    </source>
</evidence>
<reference evidence="1" key="1">
    <citation type="journal article" date="2017" name="Nature">
        <title>The sunflower genome provides insights into oil metabolism, flowering and Asterid evolution.</title>
        <authorList>
            <person name="Badouin H."/>
            <person name="Gouzy J."/>
            <person name="Grassa C.J."/>
            <person name="Murat F."/>
            <person name="Staton S.E."/>
            <person name="Cottret L."/>
            <person name="Lelandais-Briere C."/>
            <person name="Owens G.L."/>
            <person name="Carrere S."/>
            <person name="Mayjonade B."/>
            <person name="Legrand L."/>
            <person name="Gill N."/>
            <person name="Kane N.C."/>
            <person name="Bowers J.E."/>
            <person name="Hubner S."/>
            <person name="Bellec A."/>
            <person name="Berard A."/>
            <person name="Berges H."/>
            <person name="Blanchet N."/>
            <person name="Boniface M.C."/>
            <person name="Brunel D."/>
            <person name="Catrice O."/>
            <person name="Chaidir N."/>
            <person name="Claudel C."/>
            <person name="Donnadieu C."/>
            <person name="Faraut T."/>
            <person name="Fievet G."/>
            <person name="Helmstetter N."/>
            <person name="King M."/>
            <person name="Knapp S.J."/>
            <person name="Lai Z."/>
            <person name="Le Paslier M.C."/>
            <person name="Lippi Y."/>
            <person name="Lorenzon L."/>
            <person name="Mandel J.R."/>
            <person name="Marage G."/>
            <person name="Marchand G."/>
            <person name="Marquand E."/>
            <person name="Bret-Mestries E."/>
            <person name="Morien E."/>
            <person name="Nambeesan S."/>
            <person name="Nguyen T."/>
            <person name="Pegot-Espagnet P."/>
            <person name="Pouilly N."/>
            <person name="Raftis F."/>
            <person name="Sallet E."/>
            <person name="Schiex T."/>
            <person name="Thomas J."/>
            <person name="Vandecasteele C."/>
            <person name="Vares D."/>
            <person name="Vear F."/>
            <person name="Vautrin S."/>
            <person name="Crespi M."/>
            <person name="Mangin B."/>
            <person name="Burke J.M."/>
            <person name="Salse J."/>
            <person name="Munos S."/>
            <person name="Vincourt P."/>
            <person name="Rieseberg L.H."/>
            <person name="Langlade N.B."/>
        </authorList>
    </citation>
    <scope>NUCLEOTIDE SEQUENCE</scope>
    <source>
        <tissue evidence="1">Leaves</tissue>
    </source>
</reference>
<keyword evidence="2" id="KW-1185">Reference proteome</keyword>